<keyword evidence="4" id="KW-1185">Reference proteome</keyword>
<dbReference type="InterPro" id="IPR036188">
    <property type="entry name" value="FAD/NAD-bd_sf"/>
</dbReference>
<sequence>MTHGVSEDIGHTVVIGGGPAGLSSAYELKRLAPNARVTVFEASNHLGGIARTERYKGFRFDIGGHRFFTKVPEVEEMWHGVLGKHFLRRPRRSRIFYRNKYFDYPLKPFNALSKIGIYETARILLSYIKWQVRPKRHEDTFEEWVINRFGGRLYMHFFDSYTEKVWGISPKLIQADWAAQRIKSLSLSKAVINAFSGRSDTTSLIEEFHYPSKGPGMMWEMTAELIERKGAEVRMNAPVIGIERNDNRIEAVIVNTPGGPIRVAGDHFINSMDLRTLIGCISPPPPQEVLDAASVLRFRDFILVALILDKPDPFPDNWIYIHSPDVRVGRIQNFRAWSPEMIPNDQQTSIGMEYFCWTDDDLWSSADSELVALAARELEQLGLARREDVVDGTVVRQPKAYPVYDTEYRAAVDTIFAWLKKLENFQSIGRNGQHRYNNQDHSMLTGMLAARNILGERHDVWNVNVDRAYHEQFERPRDDRPKNSMERTELRKEPA</sequence>
<dbReference type="OrthoDB" id="9769600at2"/>
<accession>A0A316G898</accession>
<gene>
    <name evidence="3" type="ORF">C8D95_10395</name>
</gene>
<dbReference type="PANTHER" id="PTHR21197">
    <property type="entry name" value="UDP-GALACTOPYRANOSE MUTASE"/>
    <property type="match status" value="1"/>
</dbReference>
<dbReference type="GO" id="GO:0016491">
    <property type="term" value="F:oxidoreductase activity"/>
    <property type="evidence" value="ECO:0007669"/>
    <property type="project" value="InterPro"/>
</dbReference>
<dbReference type="NCBIfam" id="NF005548">
    <property type="entry name" value="PRK07208.1-4"/>
    <property type="match status" value="1"/>
</dbReference>
<evidence type="ECO:0000259" key="2">
    <source>
        <dbReference type="Pfam" id="PF01593"/>
    </source>
</evidence>
<dbReference type="PRINTS" id="PR00419">
    <property type="entry name" value="ADXRDTASE"/>
</dbReference>
<dbReference type="NCBIfam" id="NF005545">
    <property type="entry name" value="PRK07208.1-1"/>
    <property type="match status" value="1"/>
</dbReference>
<dbReference type="NCBIfam" id="NF005547">
    <property type="entry name" value="PRK07208.1-3"/>
    <property type="match status" value="1"/>
</dbReference>
<dbReference type="GO" id="GO:0005829">
    <property type="term" value="C:cytosol"/>
    <property type="evidence" value="ECO:0007669"/>
    <property type="project" value="TreeGrafter"/>
</dbReference>
<evidence type="ECO:0000313" key="4">
    <source>
        <dbReference type="Proteomes" id="UP000245390"/>
    </source>
</evidence>
<name>A0A316G898_9RHOB</name>
<evidence type="ECO:0000313" key="3">
    <source>
        <dbReference type="EMBL" id="PWK56863.1"/>
    </source>
</evidence>
<organism evidence="3 4">
    <name type="scientific">Silicimonas algicola</name>
    <dbReference type="NCBI Taxonomy" id="1826607"/>
    <lineage>
        <taxon>Bacteria</taxon>
        <taxon>Pseudomonadati</taxon>
        <taxon>Pseudomonadota</taxon>
        <taxon>Alphaproteobacteria</taxon>
        <taxon>Rhodobacterales</taxon>
        <taxon>Paracoccaceae</taxon>
    </lineage>
</organism>
<feature type="region of interest" description="Disordered" evidence="1">
    <location>
        <begin position="472"/>
        <end position="495"/>
    </location>
</feature>
<dbReference type="GO" id="GO:0008767">
    <property type="term" value="F:UDP-galactopyranose mutase activity"/>
    <property type="evidence" value="ECO:0007669"/>
    <property type="project" value="TreeGrafter"/>
</dbReference>
<dbReference type="AlphaFoldDB" id="A0A316G898"/>
<dbReference type="Proteomes" id="UP000245390">
    <property type="component" value="Unassembled WGS sequence"/>
</dbReference>
<proteinExistence type="predicted"/>
<evidence type="ECO:0000256" key="1">
    <source>
        <dbReference type="SAM" id="MobiDB-lite"/>
    </source>
</evidence>
<dbReference type="PANTHER" id="PTHR21197:SF0">
    <property type="entry name" value="UDP-GALACTOPYRANOSE MUTASE"/>
    <property type="match status" value="1"/>
</dbReference>
<feature type="domain" description="Amine oxidase" evidence="2">
    <location>
        <begin position="20"/>
        <end position="392"/>
    </location>
</feature>
<dbReference type="Pfam" id="PF01593">
    <property type="entry name" value="Amino_oxidase"/>
    <property type="match status" value="1"/>
</dbReference>
<dbReference type="SUPFAM" id="SSF51905">
    <property type="entry name" value="FAD/NAD(P)-binding domain"/>
    <property type="match status" value="1"/>
</dbReference>
<reference evidence="3 4" key="1">
    <citation type="submission" date="2018-05" db="EMBL/GenBank/DDBJ databases">
        <title>Genomic Encyclopedia of Type Strains, Phase IV (KMG-IV): sequencing the most valuable type-strain genomes for metagenomic binning, comparative biology and taxonomic classification.</title>
        <authorList>
            <person name="Goeker M."/>
        </authorList>
    </citation>
    <scope>NUCLEOTIDE SEQUENCE [LARGE SCALE GENOMIC DNA]</scope>
    <source>
        <strain evidence="3 4">DSM 103371</strain>
    </source>
</reference>
<comment type="caution">
    <text evidence="3">The sequence shown here is derived from an EMBL/GenBank/DDBJ whole genome shotgun (WGS) entry which is preliminary data.</text>
</comment>
<dbReference type="KEGG" id="salo:EF888_08715"/>
<dbReference type="Gene3D" id="3.50.50.60">
    <property type="entry name" value="FAD/NAD(P)-binding domain"/>
    <property type="match status" value="1"/>
</dbReference>
<dbReference type="EMBL" id="QGGV01000003">
    <property type="protein sequence ID" value="PWK56863.1"/>
    <property type="molecule type" value="Genomic_DNA"/>
</dbReference>
<protein>
    <submittedName>
        <fullName evidence="3">UDP-galactopyranose mutase</fullName>
    </submittedName>
</protein>
<dbReference type="GO" id="GO:0050660">
    <property type="term" value="F:flavin adenine dinucleotide binding"/>
    <property type="evidence" value="ECO:0007669"/>
    <property type="project" value="TreeGrafter"/>
</dbReference>
<dbReference type="InterPro" id="IPR002937">
    <property type="entry name" value="Amino_oxidase"/>
</dbReference>
<dbReference type="RefSeq" id="WP_109758630.1">
    <property type="nucleotide sequence ID" value="NZ_CP034588.1"/>
</dbReference>